<keyword evidence="1" id="KW-0444">Lipid biosynthesis</keyword>
<evidence type="ECO:0000313" key="5">
    <source>
        <dbReference type="EMBL" id="ASJ72224.1"/>
    </source>
</evidence>
<dbReference type="RefSeq" id="WP_088917561.1">
    <property type="nucleotide sequence ID" value="NZ_CP018632.1"/>
</dbReference>
<organism evidence="5 6">
    <name type="scientific">Granulosicoccus antarcticus IMCC3135</name>
    <dbReference type="NCBI Taxonomy" id="1192854"/>
    <lineage>
        <taxon>Bacteria</taxon>
        <taxon>Pseudomonadati</taxon>
        <taxon>Pseudomonadota</taxon>
        <taxon>Gammaproteobacteria</taxon>
        <taxon>Chromatiales</taxon>
        <taxon>Granulosicoccaceae</taxon>
        <taxon>Granulosicoccus</taxon>
    </lineage>
</organism>
<evidence type="ECO:0000256" key="1">
    <source>
        <dbReference type="ARBA" id="ARBA00022516"/>
    </source>
</evidence>
<evidence type="ECO:0000313" key="6">
    <source>
        <dbReference type="Proteomes" id="UP000250079"/>
    </source>
</evidence>
<reference evidence="5 6" key="1">
    <citation type="submission" date="2016-12" db="EMBL/GenBank/DDBJ databases">
        <authorList>
            <person name="Song W.-J."/>
            <person name="Kurnit D.M."/>
        </authorList>
    </citation>
    <scope>NUCLEOTIDE SEQUENCE [LARGE SCALE GENOMIC DNA]</scope>
    <source>
        <strain evidence="5 6">IMCC3135</strain>
    </source>
</reference>
<dbReference type="Pfam" id="PF04336">
    <property type="entry name" value="ACP_PD"/>
    <property type="match status" value="1"/>
</dbReference>
<protein>
    <submittedName>
        <fullName evidence="5">Acyl carrier protein phosphodiesterase</fullName>
        <ecNumber evidence="5">3.1.4.14</ecNumber>
    </submittedName>
</protein>
<name>A0A2Z2NYK0_9GAMM</name>
<keyword evidence="4" id="KW-0275">Fatty acid biosynthesis</keyword>
<dbReference type="Proteomes" id="UP000250079">
    <property type="component" value="Chromosome"/>
</dbReference>
<dbReference type="AlphaFoldDB" id="A0A2Z2NYK0"/>
<keyword evidence="2 5" id="KW-0378">Hydrolase</keyword>
<evidence type="ECO:0000256" key="4">
    <source>
        <dbReference type="ARBA" id="ARBA00023160"/>
    </source>
</evidence>
<dbReference type="EC" id="3.1.4.14" evidence="5"/>
<evidence type="ECO:0000256" key="2">
    <source>
        <dbReference type="ARBA" id="ARBA00022801"/>
    </source>
</evidence>
<proteinExistence type="predicted"/>
<keyword evidence="3" id="KW-0443">Lipid metabolism</keyword>
<gene>
    <name evidence="5" type="primary">acpH</name>
    <name evidence="5" type="ORF">IMCC3135_10650</name>
</gene>
<dbReference type="InterPro" id="IPR007431">
    <property type="entry name" value="ACP_PD"/>
</dbReference>
<keyword evidence="6" id="KW-1185">Reference proteome</keyword>
<dbReference type="EMBL" id="CP018632">
    <property type="protein sequence ID" value="ASJ72224.1"/>
    <property type="molecule type" value="Genomic_DNA"/>
</dbReference>
<dbReference type="PANTHER" id="PTHR38764:SF1">
    <property type="entry name" value="ACYL CARRIER PROTEIN PHOSPHODIESTERASE"/>
    <property type="match status" value="1"/>
</dbReference>
<sequence length="207" mass="23357">MNFLAHTLLGFENADLIAGQVCGDFVRGSQLQHFPAGVEAGIRLHRHLDVFTDSHPALQAARGQMNDVPYRFSGIVIDVLFDHFLARQWSRFSQLSLSGHASSVHAALALHEPLLPPRLLRFMTVLESERILERNVDLSAIKQTLARLSRRSERFAPLAIDVEHLSRLVDHLQGPFESFHPDLQVAARRYLEVSFDSHILVNANLQE</sequence>
<dbReference type="GO" id="GO:0008770">
    <property type="term" value="F:[acyl-carrier-protein] phosphodiesterase activity"/>
    <property type="evidence" value="ECO:0007669"/>
    <property type="project" value="UniProtKB-EC"/>
</dbReference>
<accession>A0A2Z2NYK0</accession>
<dbReference type="OrthoDB" id="8442777at2"/>
<evidence type="ECO:0000256" key="3">
    <source>
        <dbReference type="ARBA" id="ARBA00023098"/>
    </source>
</evidence>
<keyword evidence="4" id="KW-0276">Fatty acid metabolism</keyword>
<dbReference type="GO" id="GO:0006633">
    <property type="term" value="P:fatty acid biosynthetic process"/>
    <property type="evidence" value="ECO:0007669"/>
    <property type="project" value="UniProtKB-KW"/>
</dbReference>
<dbReference type="KEGG" id="gai:IMCC3135_10650"/>
<dbReference type="PANTHER" id="PTHR38764">
    <property type="entry name" value="ACYL CARRIER PROTEIN PHOSPHODIESTERASE"/>
    <property type="match status" value="1"/>
</dbReference>